<protein>
    <submittedName>
        <fullName evidence="1">Uncharacterized protein</fullName>
    </submittedName>
</protein>
<keyword evidence="2" id="KW-1185">Reference proteome</keyword>
<sequence length="47" mass="5529">MENGKAWIDCLQHQRVLQIVLVSKLEADRMRRFEKSVEKHDKTAYAG</sequence>
<evidence type="ECO:0000313" key="2">
    <source>
        <dbReference type="Proteomes" id="UP000199026"/>
    </source>
</evidence>
<name>A0A1H3GVQ8_9RHOB</name>
<gene>
    <name evidence="1" type="ORF">SAMN05444486_10121</name>
</gene>
<proteinExistence type="predicted"/>
<reference evidence="1 2" key="1">
    <citation type="submission" date="2016-10" db="EMBL/GenBank/DDBJ databases">
        <authorList>
            <person name="de Groot N.N."/>
        </authorList>
    </citation>
    <scope>NUCLEOTIDE SEQUENCE [LARGE SCALE GENOMIC DNA]</scope>
    <source>
        <strain evidence="1 2">DSM 24677</strain>
    </source>
</reference>
<dbReference type="Proteomes" id="UP000199026">
    <property type="component" value="Unassembled WGS sequence"/>
</dbReference>
<organism evidence="1 2">
    <name type="scientific">Lentibacter algarum</name>
    <dbReference type="NCBI Taxonomy" id="576131"/>
    <lineage>
        <taxon>Bacteria</taxon>
        <taxon>Pseudomonadati</taxon>
        <taxon>Pseudomonadota</taxon>
        <taxon>Alphaproteobacteria</taxon>
        <taxon>Rhodobacterales</taxon>
        <taxon>Roseobacteraceae</taxon>
        <taxon>Lentibacter</taxon>
    </lineage>
</organism>
<accession>A0A1H3GVQ8</accession>
<evidence type="ECO:0000313" key="1">
    <source>
        <dbReference type="EMBL" id="SDY06429.1"/>
    </source>
</evidence>
<dbReference type="STRING" id="576131.SAMN05444486_10121"/>
<dbReference type="EMBL" id="FNPR01000001">
    <property type="protein sequence ID" value="SDY06429.1"/>
    <property type="molecule type" value="Genomic_DNA"/>
</dbReference>
<dbReference type="AlphaFoldDB" id="A0A1H3GVQ8"/>